<dbReference type="PANTHER" id="PTHR31268:SF32">
    <property type="entry name" value="GALACTINOL--SUCROSE GALACTOSYLTRANSFERASE 2-RELATED"/>
    <property type="match status" value="1"/>
</dbReference>
<dbReference type="OrthoDB" id="4664297at2759"/>
<dbReference type="SUPFAM" id="SSF51445">
    <property type="entry name" value="(Trans)glycosidases"/>
    <property type="match status" value="1"/>
</dbReference>
<reference evidence="5" key="1">
    <citation type="journal article" date="2020" name="Stud. Mycol.">
        <title>101 Dothideomycetes genomes: a test case for predicting lifestyles and emergence of pathogens.</title>
        <authorList>
            <person name="Haridas S."/>
            <person name="Albert R."/>
            <person name="Binder M."/>
            <person name="Bloem J."/>
            <person name="Labutti K."/>
            <person name="Salamov A."/>
            <person name="Andreopoulos B."/>
            <person name="Baker S."/>
            <person name="Barry K."/>
            <person name="Bills G."/>
            <person name="Bluhm B."/>
            <person name="Cannon C."/>
            <person name="Castanera R."/>
            <person name="Culley D."/>
            <person name="Daum C."/>
            <person name="Ezra D."/>
            <person name="Gonzalez J."/>
            <person name="Henrissat B."/>
            <person name="Kuo A."/>
            <person name="Liang C."/>
            <person name="Lipzen A."/>
            <person name="Lutzoni F."/>
            <person name="Magnuson J."/>
            <person name="Mondo S."/>
            <person name="Nolan M."/>
            <person name="Ohm R."/>
            <person name="Pangilinan J."/>
            <person name="Park H.-J."/>
            <person name="Ramirez L."/>
            <person name="Alfaro M."/>
            <person name="Sun H."/>
            <person name="Tritt A."/>
            <person name="Yoshinaga Y."/>
            <person name="Zwiers L.-H."/>
            <person name="Turgeon B."/>
            <person name="Goodwin S."/>
            <person name="Spatafora J."/>
            <person name="Crous P."/>
            <person name="Grigoriev I."/>
        </authorList>
    </citation>
    <scope>NUCLEOTIDE SEQUENCE</scope>
    <source>
        <strain evidence="5">CBS 113979</strain>
    </source>
</reference>
<dbReference type="AlphaFoldDB" id="A0A6G1GNP6"/>
<dbReference type="GO" id="GO:0047274">
    <property type="term" value="F:galactinol-sucrose galactosyltransferase activity"/>
    <property type="evidence" value="ECO:0007669"/>
    <property type="project" value="UniProtKB-EC"/>
</dbReference>
<keyword evidence="6" id="KW-1185">Reference proteome</keyword>
<dbReference type="Gene3D" id="3.20.20.70">
    <property type="entry name" value="Aldolase class I"/>
    <property type="match status" value="1"/>
</dbReference>
<dbReference type="PANTHER" id="PTHR31268">
    <property type="match status" value="1"/>
</dbReference>
<comment type="catalytic activity">
    <reaction evidence="4">
        <text>alpha-D-galactosyl-(1-&gt;3)-1D-myo-inositol + sucrose = raffinose + myo-inositol</text>
        <dbReference type="Rhea" id="RHEA:20161"/>
        <dbReference type="ChEBI" id="CHEBI:16634"/>
        <dbReference type="ChEBI" id="CHEBI:17268"/>
        <dbReference type="ChEBI" id="CHEBI:17505"/>
        <dbReference type="ChEBI" id="CHEBI:17992"/>
        <dbReference type="EC" id="2.4.1.82"/>
    </reaction>
</comment>
<evidence type="ECO:0000313" key="6">
    <source>
        <dbReference type="Proteomes" id="UP000800041"/>
    </source>
</evidence>
<dbReference type="Proteomes" id="UP000800041">
    <property type="component" value="Unassembled WGS sequence"/>
</dbReference>
<proteinExistence type="inferred from homology"/>
<dbReference type="InterPro" id="IPR008811">
    <property type="entry name" value="Glycosyl_hydrolases_36"/>
</dbReference>
<accession>A0A6G1GNP6</accession>
<name>A0A6G1GNP6_9PEZI</name>
<evidence type="ECO:0000313" key="5">
    <source>
        <dbReference type="EMBL" id="KAF1982555.1"/>
    </source>
</evidence>
<keyword evidence="3" id="KW-0119">Carbohydrate metabolism</keyword>
<organism evidence="5 6">
    <name type="scientific">Aulographum hederae CBS 113979</name>
    <dbReference type="NCBI Taxonomy" id="1176131"/>
    <lineage>
        <taxon>Eukaryota</taxon>
        <taxon>Fungi</taxon>
        <taxon>Dikarya</taxon>
        <taxon>Ascomycota</taxon>
        <taxon>Pezizomycotina</taxon>
        <taxon>Dothideomycetes</taxon>
        <taxon>Pleosporomycetidae</taxon>
        <taxon>Aulographales</taxon>
        <taxon>Aulographaceae</taxon>
    </lineage>
</organism>
<evidence type="ECO:0000256" key="2">
    <source>
        <dbReference type="ARBA" id="ARBA00007240"/>
    </source>
</evidence>
<evidence type="ECO:0000256" key="1">
    <source>
        <dbReference type="ARBA" id="ARBA00001255"/>
    </source>
</evidence>
<comment type="catalytic activity">
    <reaction evidence="1">
        <text>Hydrolysis of terminal, non-reducing alpha-D-galactose residues in alpha-D-galactosides, including galactose oligosaccharides, galactomannans and galactolipids.</text>
        <dbReference type="EC" id="3.2.1.22"/>
    </reaction>
</comment>
<dbReference type="InterPro" id="IPR013785">
    <property type="entry name" value="Aldolase_TIM"/>
</dbReference>
<gene>
    <name evidence="5" type="ORF">K402DRAFT_448640</name>
</gene>
<dbReference type="Pfam" id="PF05691">
    <property type="entry name" value="Raffinose_syn"/>
    <property type="match status" value="1"/>
</dbReference>
<comment type="similarity">
    <text evidence="2">Belongs to the glycosyl hydrolases 36 family.</text>
</comment>
<evidence type="ECO:0000256" key="3">
    <source>
        <dbReference type="ARBA" id="ARBA00023277"/>
    </source>
</evidence>
<dbReference type="EMBL" id="ML977183">
    <property type="protein sequence ID" value="KAF1982555.1"/>
    <property type="molecule type" value="Genomic_DNA"/>
</dbReference>
<dbReference type="InterPro" id="IPR017853">
    <property type="entry name" value="GH"/>
</dbReference>
<dbReference type="GO" id="GO:0004557">
    <property type="term" value="F:alpha-galactosidase activity"/>
    <property type="evidence" value="ECO:0007669"/>
    <property type="project" value="UniProtKB-EC"/>
</dbReference>
<protein>
    <submittedName>
        <fullName evidence="5">Glycoside hydrolase family 36 protein</fullName>
    </submittedName>
</protein>
<sequence length="860" mass="95708">MYAKLVCDPPLDHATVVSKDTDSVTFNILIETVSSAEKQWEVAVWHNHAGPHDWSLAACQEYTDGASILAVSNAVQKETVRRRIFTTELRGRPQQDTPVSFTIKFRAGNDDSWKWVRDHFSVGDGYLYYQPSTRSDDLSYYFKDLNPELKIEKQSSDSPGASLWSVGVPSKAASGKDSGWTDEILGLPRYYTRWFSICRLWTPWICPRHGRGKYDCEKEAMLTAFLRHDGISVVIIALSGVDDISTMIKPGGDGKVSINVRNDRETPGTARVLVAVSESFESANAAAMYHARRIVMAAQSASGENQEEMKALEDSGFKPEWLENWYDGFAYCTWNGIGQALTEQKIFDALDALEKNDIHVSNLIIDDNWQSLDDNGAQPSKRWLEFEANKEGFPNGLKHTVKSLREKHRNIQHVAVWHALLGYWGAVSPHGKIAQDYKTRKVRKTGGVTGSEWTVVDASDAQRFYSDFYSFLSDAGVDSVKTDAQFSIDELLDADDRRAIIPAYQYAWSLAILRHFSAKAISCMSQVPAIMFHSQLPSNKPKILVRNSDDFFPDIPASHPWHVFCNAYNCLFTQHLNALPDWDMFQTQHEWASFHAAARCVSGGPIYFTDKPGEHDIGLIRQMTATTPRGHTVILRPHRVGKASSPFTGYDENRLLKVETYVGFARTGTSILGVFNVAQATLTELIPLSEFPGTETGEYVVRAHTSGDVSLPMSRASKDTLVVLELPKQGWEILSAFPLHRLQRGSRGDVAVANLGLVDKMTGAAGLVSSTVYVEGNGRVRMWMSLKAMGVLGIYISSLPTRSIADDFMALISGRPIGMDCVRKSSQAGNVLEIDLAKAWKESGATPGWSNEITLELFMN</sequence>
<evidence type="ECO:0000256" key="4">
    <source>
        <dbReference type="ARBA" id="ARBA00049426"/>
    </source>
</evidence>
<keyword evidence="5" id="KW-0378">Hydrolase</keyword>